<reference evidence="1 2" key="1">
    <citation type="submission" date="2017-06" db="EMBL/GenBank/DDBJ databases">
        <authorList>
            <consortium name="Pathogen Informatics"/>
        </authorList>
    </citation>
    <scope>NUCLEOTIDE SEQUENCE [LARGE SCALE GENOMIC DNA]</scope>
    <source>
        <strain evidence="1 2">NCTC13490</strain>
    </source>
</reference>
<gene>
    <name evidence="1" type="ORF">SAMEA4412677_01882</name>
</gene>
<protein>
    <recommendedName>
        <fullName evidence="3">Lipoprotein</fullName>
    </recommendedName>
</protein>
<evidence type="ECO:0008006" key="3">
    <source>
        <dbReference type="Google" id="ProtNLM"/>
    </source>
</evidence>
<organism evidence="1 2">
    <name type="scientific">Chryseobacterium taklimakanense</name>
    <dbReference type="NCBI Taxonomy" id="536441"/>
    <lineage>
        <taxon>Bacteria</taxon>
        <taxon>Pseudomonadati</taxon>
        <taxon>Bacteroidota</taxon>
        <taxon>Flavobacteriia</taxon>
        <taxon>Flavobacteriales</taxon>
        <taxon>Weeksellaceae</taxon>
        <taxon>Chryseobacterium group</taxon>
        <taxon>Chryseobacterium</taxon>
    </lineage>
</organism>
<dbReference type="KEGG" id="ctak:4412677_01882"/>
<sequence>MKHHNIFFILLIAVFAVIACKKEAELSLERVKYNNNKTTYPETKMDSAQAINAITKQKVQEVIDLSILYSSGNQDTEIDTAMYSQILGYFHKADSTTLKPLLSELDSLKVKNARVSDLEVFEKIHKKDTLNFAKFNVEYFDANKKAIATKQREAQYILMSAPKKFKKEFKFYFLNFYNKPLNDSTSTGVTR</sequence>
<dbReference type="EMBL" id="LT906465">
    <property type="protein sequence ID" value="SNV48262.1"/>
    <property type="molecule type" value="Genomic_DNA"/>
</dbReference>
<dbReference type="Proteomes" id="UP000215196">
    <property type="component" value="Chromosome 1"/>
</dbReference>
<dbReference type="RefSeq" id="WP_095072669.1">
    <property type="nucleotide sequence ID" value="NZ_LT906465.1"/>
</dbReference>
<proteinExistence type="predicted"/>
<dbReference type="PROSITE" id="PS51257">
    <property type="entry name" value="PROKAR_LIPOPROTEIN"/>
    <property type="match status" value="1"/>
</dbReference>
<dbReference type="AlphaFoldDB" id="A0A239XPF3"/>
<evidence type="ECO:0000313" key="1">
    <source>
        <dbReference type="EMBL" id="SNV48262.1"/>
    </source>
</evidence>
<keyword evidence="2" id="KW-1185">Reference proteome</keyword>
<name>A0A239XPF3_9FLAO</name>
<evidence type="ECO:0000313" key="2">
    <source>
        <dbReference type="Proteomes" id="UP000215196"/>
    </source>
</evidence>
<accession>A0A239XPF3</accession>